<dbReference type="InterPro" id="IPR015947">
    <property type="entry name" value="PUA-like_sf"/>
</dbReference>
<name>A0A0P6XEE9_9CHLR</name>
<evidence type="ECO:0000256" key="9">
    <source>
        <dbReference type="ARBA" id="ARBA00049370"/>
    </source>
</evidence>
<dbReference type="PATRIC" id="fig|360411.5.peg.993"/>
<dbReference type="InterPro" id="IPR025980">
    <property type="entry name" value="ATP-Sase_PUA-like_dom"/>
</dbReference>
<dbReference type="InterPro" id="IPR050512">
    <property type="entry name" value="Sulf_AdTrans/APS_kinase"/>
</dbReference>
<evidence type="ECO:0000259" key="14">
    <source>
        <dbReference type="Pfam" id="PF14306"/>
    </source>
</evidence>
<dbReference type="Gene3D" id="3.10.400.10">
    <property type="entry name" value="Sulfate adenylyltransferase"/>
    <property type="match status" value="1"/>
</dbReference>
<dbReference type="HAMAP" id="MF_00065">
    <property type="entry name" value="Adenylyl_sulf_kinase"/>
    <property type="match status" value="1"/>
</dbReference>
<organism evidence="15 16">
    <name type="scientific">Bellilinea caldifistulae</name>
    <dbReference type="NCBI Taxonomy" id="360411"/>
    <lineage>
        <taxon>Bacteria</taxon>
        <taxon>Bacillati</taxon>
        <taxon>Chloroflexota</taxon>
        <taxon>Anaerolineae</taxon>
        <taxon>Anaerolineales</taxon>
        <taxon>Anaerolineaceae</taxon>
        <taxon>Bellilinea</taxon>
    </lineage>
</organism>
<dbReference type="FunFam" id="3.40.50.300:FF:000802">
    <property type="entry name" value="Sulfate adenylyltransferase"/>
    <property type="match status" value="1"/>
</dbReference>
<dbReference type="GO" id="GO:0004781">
    <property type="term" value="F:sulfate adenylyltransferase (ATP) activity"/>
    <property type="evidence" value="ECO:0007669"/>
    <property type="project" value="UniProtKB-UniRule"/>
</dbReference>
<dbReference type="InterPro" id="IPR020792">
    <property type="entry name" value="SO4_adenylyltransferase_pro"/>
</dbReference>
<dbReference type="GO" id="GO:0005737">
    <property type="term" value="C:cytoplasm"/>
    <property type="evidence" value="ECO:0007669"/>
    <property type="project" value="TreeGrafter"/>
</dbReference>
<comment type="function">
    <text evidence="2 10">Catalyzes the synthesis of activated sulfate.</text>
</comment>
<evidence type="ECO:0000259" key="13">
    <source>
        <dbReference type="Pfam" id="PF01747"/>
    </source>
</evidence>
<dbReference type="Pfam" id="PF14306">
    <property type="entry name" value="PUA_2"/>
    <property type="match status" value="1"/>
</dbReference>
<dbReference type="NCBIfam" id="NF003013">
    <property type="entry name" value="PRK03846.1"/>
    <property type="match status" value="1"/>
</dbReference>
<comment type="similarity">
    <text evidence="11">Belongs to the sulfate adenylyltransferase family.</text>
</comment>
<evidence type="ECO:0000256" key="10">
    <source>
        <dbReference type="HAMAP-Rule" id="MF_00065"/>
    </source>
</evidence>
<accession>A0A0P6XEE9</accession>
<dbReference type="AlphaFoldDB" id="A0A0P6XEE9"/>
<keyword evidence="6 11" id="KW-0548">Nucleotidyltransferase</keyword>
<dbReference type="Pfam" id="PF01583">
    <property type="entry name" value="APS_kinase"/>
    <property type="match status" value="1"/>
</dbReference>
<dbReference type="SUPFAM" id="SSF88697">
    <property type="entry name" value="PUA domain-like"/>
    <property type="match status" value="1"/>
</dbReference>
<dbReference type="CDD" id="cd02027">
    <property type="entry name" value="APSK"/>
    <property type="match status" value="1"/>
</dbReference>
<dbReference type="Proteomes" id="UP000050514">
    <property type="component" value="Unassembled WGS sequence"/>
</dbReference>
<feature type="active site" description="Phosphoserine intermediate" evidence="10">
    <location>
        <position position="481"/>
    </location>
</feature>
<keyword evidence="7 11" id="KW-0547">Nucleotide-binding</keyword>
<comment type="caution">
    <text evidence="15">The sequence shown here is derived from an EMBL/GenBank/DDBJ whole genome shotgun (WGS) entry which is preliminary data.</text>
</comment>
<dbReference type="InterPro" id="IPR002891">
    <property type="entry name" value="APS"/>
</dbReference>
<reference evidence="15 16" key="1">
    <citation type="submission" date="2015-07" db="EMBL/GenBank/DDBJ databases">
        <title>Draft genome of Bellilinea caldifistulae DSM 17877.</title>
        <authorList>
            <person name="Hemp J."/>
            <person name="Ward L.M."/>
            <person name="Pace L.A."/>
            <person name="Fischer W.W."/>
        </authorList>
    </citation>
    <scope>NUCLEOTIDE SEQUENCE [LARGE SCALE GENOMIC DNA]</scope>
    <source>
        <strain evidence="15 16">GOMI-1</strain>
    </source>
</reference>
<proteinExistence type="inferred from homology"/>
<dbReference type="PANTHER" id="PTHR42700:SF3">
    <property type="entry name" value="BIFUNCTIONAL SAT_APS KINASE-RELATED"/>
    <property type="match status" value="1"/>
</dbReference>
<dbReference type="GO" id="GO:0010134">
    <property type="term" value="P:sulfate assimilation via adenylyl sulfate reduction"/>
    <property type="evidence" value="ECO:0007669"/>
    <property type="project" value="TreeGrafter"/>
</dbReference>
<sequence>MTKTKTQTELIAPFGGRLINLLAEGEEREALIEESKHLPSVQISPRSVCDLELLAVGAFSPLDRFMGKEDYERVLTEMRLKNGTLFPIPVTLPIDEKDLPSFADRINLCDSRNNTLAIMEINEVFHWDAQREARLVLGTTDPRHPLISEMLHWGKVYISGKLKVINLPANHDFSDLRLSPLEVRKKLSEMGHENVVAFQTRNPMHRIHEELTKRAADEVNGSLLIHPVVGMTKPGDVDHYTRVRVYRTLVNNYYDPNRTLLSLLPLAMRMAGPREALWHAIIRRNYGATHFIIGRDHAGPGKDSYGNPFYGPYEAQTLLAQYADEIGVSPVEFKELVYLPDEDRYEEISKVPEGARVFNISGTQVREDYLEKGVLLPDWFTRPETAQILQQVYPPRHQQGFCIWFTGLSGAGKSTTAEILTTLLLERGRQITLLDGDVVRTHLSKGLGFSREDRDTNILRIGFVASEIVRHNGVAVCAAISPYRAARNEVRKMVGSERFIEVFVDTPIDLCESRDVKGLYAKARRGQLTGFTGVDDPYEEPINPEITLETVNSSPLQNAHRIVQFLEERGFLAPEIAKSNNGHK</sequence>
<dbReference type="CDD" id="cd00517">
    <property type="entry name" value="ATPS"/>
    <property type="match status" value="1"/>
</dbReference>
<dbReference type="Gene3D" id="3.40.50.620">
    <property type="entry name" value="HUPs"/>
    <property type="match status" value="1"/>
</dbReference>
<evidence type="ECO:0000313" key="16">
    <source>
        <dbReference type="Proteomes" id="UP000050514"/>
    </source>
</evidence>
<dbReference type="HAMAP" id="MF_00066">
    <property type="entry name" value="Sulf_adenylyltr"/>
    <property type="match status" value="1"/>
</dbReference>
<dbReference type="GO" id="GO:0019379">
    <property type="term" value="P:sulfate assimilation, phosphoadenylyl sulfate reduction by phosphoadenylyl-sulfate reductase (thioredoxin)"/>
    <property type="evidence" value="ECO:0007669"/>
    <property type="project" value="TreeGrafter"/>
</dbReference>
<dbReference type="InterPro" id="IPR059117">
    <property type="entry name" value="APS_kinase_dom"/>
</dbReference>
<evidence type="ECO:0000256" key="11">
    <source>
        <dbReference type="HAMAP-Rule" id="MF_00066"/>
    </source>
</evidence>
<evidence type="ECO:0000256" key="2">
    <source>
        <dbReference type="ARBA" id="ARBA00002632"/>
    </source>
</evidence>
<evidence type="ECO:0000256" key="1">
    <source>
        <dbReference type="ARBA" id="ARBA00001823"/>
    </source>
</evidence>
<keyword evidence="5 11" id="KW-0808">Transferase</keyword>
<evidence type="ECO:0000259" key="12">
    <source>
        <dbReference type="Pfam" id="PF01583"/>
    </source>
</evidence>
<gene>
    <name evidence="10" type="primary">cysC</name>
    <name evidence="11" type="synonym">sat</name>
    <name evidence="15" type="ORF">AC812_02175</name>
</gene>
<dbReference type="NCBIfam" id="TIGR00339">
    <property type="entry name" value="sopT"/>
    <property type="match status" value="1"/>
</dbReference>
<comment type="similarity">
    <text evidence="10">Belongs to the APS kinase family.</text>
</comment>
<keyword evidence="8 11" id="KW-0067">ATP-binding</keyword>
<evidence type="ECO:0000256" key="7">
    <source>
        <dbReference type="ARBA" id="ARBA00022741"/>
    </source>
</evidence>
<dbReference type="NCBIfam" id="NF004040">
    <property type="entry name" value="PRK05537.1"/>
    <property type="match status" value="1"/>
</dbReference>
<dbReference type="STRING" id="360411.AC812_02175"/>
<protein>
    <recommendedName>
        <fullName evidence="10 11">Multifunctional fusion protein</fullName>
    </recommendedName>
    <domain>
        <recommendedName>
            <fullName evidence="10">Adenylyl-sulfate kinase</fullName>
            <ecNumber evidence="10">2.7.1.25</ecNumber>
        </recommendedName>
        <alternativeName>
            <fullName evidence="10">APS kinase</fullName>
        </alternativeName>
        <alternativeName>
            <fullName evidence="10">ATP adenosine-5'-phosphosulfate 3'-phosphotransferase</fullName>
        </alternativeName>
        <alternativeName>
            <fullName evidence="10">Adenosine-5'-phosphosulfate kinase</fullName>
        </alternativeName>
    </domain>
    <domain>
        <recommendedName>
            <fullName evidence="11">Sulfate adenylyltransferase</fullName>
            <ecNumber evidence="11">2.7.7.4</ecNumber>
        </recommendedName>
        <alternativeName>
            <fullName evidence="11">ATP-sulfurylase</fullName>
        </alternativeName>
        <alternativeName>
            <fullName evidence="11">Sulfate adenylate transferase</fullName>
            <shortName evidence="11">SAT</shortName>
        </alternativeName>
    </domain>
</protein>
<dbReference type="GO" id="GO:0005524">
    <property type="term" value="F:ATP binding"/>
    <property type="evidence" value="ECO:0007669"/>
    <property type="project" value="UniProtKB-UniRule"/>
</dbReference>
<dbReference type="EC" id="2.7.1.25" evidence="10"/>
<keyword evidence="10" id="KW-0597">Phosphoprotein</keyword>
<dbReference type="InterPro" id="IPR002650">
    <property type="entry name" value="Sulphate_adenylyltransferase"/>
</dbReference>
<evidence type="ECO:0000256" key="3">
    <source>
        <dbReference type="ARBA" id="ARBA00004806"/>
    </source>
</evidence>
<dbReference type="EMBL" id="LGHJ01000007">
    <property type="protein sequence ID" value="KPL78041.1"/>
    <property type="molecule type" value="Genomic_DNA"/>
</dbReference>
<keyword evidence="16" id="KW-1185">Reference proteome</keyword>
<dbReference type="NCBIfam" id="TIGR00455">
    <property type="entry name" value="apsK"/>
    <property type="match status" value="1"/>
</dbReference>
<comment type="pathway">
    <text evidence="3 10">Sulfur metabolism; hydrogen sulfide biosynthesis; sulfite from sulfate: step 2/3.</text>
</comment>
<evidence type="ECO:0000256" key="4">
    <source>
        <dbReference type="ARBA" id="ARBA00005048"/>
    </source>
</evidence>
<dbReference type="InterPro" id="IPR027417">
    <property type="entry name" value="P-loop_NTPase"/>
</dbReference>
<dbReference type="InterPro" id="IPR014729">
    <property type="entry name" value="Rossmann-like_a/b/a_fold"/>
</dbReference>
<dbReference type="RefSeq" id="WP_061916464.1">
    <property type="nucleotide sequence ID" value="NZ_DF967971.1"/>
</dbReference>
<dbReference type="Gene3D" id="3.40.50.300">
    <property type="entry name" value="P-loop containing nucleotide triphosphate hydrolases"/>
    <property type="match status" value="1"/>
</dbReference>
<feature type="domain" description="Sulphate adenylyltransferase catalytic" evidence="13">
    <location>
        <begin position="175"/>
        <end position="391"/>
    </location>
</feature>
<dbReference type="Pfam" id="PF01747">
    <property type="entry name" value="ATP-sulfurylase"/>
    <property type="match status" value="1"/>
</dbReference>
<dbReference type="EC" id="2.7.7.4" evidence="11"/>
<dbReference type="SUPFAM" id="SSF52540">
    <property type="entry name" value="P-loop containing nucleoside triphosphate hydrolases"/>
    <property type="match status" value="1"/>
</dbReference>
<dbReference type="InterPro" id="IPR024951">
    <property type="entry name" value="Sulfurylase_cat_dom"/>
</dbReference>
<dbReference type="PANTHER" id="PTHR42700">
    <property type="entry name" value="SULFATE ADENYLYLTRANSFERASE"/>
    <property type="match status" value="1"/>
</dbReference>
<feature type="binding site" evidence="10">
    <location>
        <begin position="407"/>
        <end position="414"/>
    </location>
    <ligand>
        <name>ATP</name>
        <dbReference type="ChEBI" id="CHEBI:30616"/>
    </ligand>
</feature>
<dbReference type="GO" id="GO:0070814">
    <property type="term" value="P:hydrogen sulfide biosynthetic process"/>
    <property type="evidence" value="ECO:0007669"/>
    <property type="project" value="UniProtKB-UniRule"/>
</dbReference>
<dbReference type="SUPFAM" id="SSF52374">
    <property type="entry name" value="Nucleotidylyl transferase"/>
    <property type="match status" value="1"/>
</dbReference>
<evidence type="ECO:0000313" key="15">
    <source>
        <dbReference type="EMBL" id="KPL78041.1"/>
    </source>
</evidence>
<dbReference type="UniPathway" id="UPA00140">
    <property type="reaction ID" value="UER00204"/>
</dbReference>
<evidence type="ECO:0000256" key="6">
    <source>
        <dbReference type="ARBA" id="ARBA00022695"/>
    </source>
</evidence>
<keyword evidence="10" id="KW-0418">Kinase</keyword>
<dbReference type="OrthoDB" id="9804504at2"/>
<dbReference type="GO" id="GO:0004020">
    <property type="term" value="F:adenylylsulfate kinase activity"/>
    <property type="evidence" value="ECO:0007669"/>
    <property type="project" value="UniProtKB-UniRule"/>
</dbReference>
<comment type="catalytic activity">
    <reaction evidence="1 10">
        <text>adenosine 5'-phosphosulfate + ATP = 3'-phosphoadenylyl sulfate + ADP + H(+)</text>
        <dbReference type="Rhea" id="RHEA:24152"/>
        <dbReference type="ChEBI" id="CHEBI:15378"/>
        <dbReference type="ChEBI" id="CHEBI:30616"/>
        <dbReference type="ChEBI" id="CHEBI:58243"/>
        <dbReference type="ChEBI" id="CHEBI:58339"/>
        <dbReference type="ChEBI" id="CHEBI:456216"/>
        <dbReference type="EC" id="2.7.1.25"/>
    </reaction>
</comment>
<feature type="domain" description="ATP-sulfurylase PUA-like" evidence="14">
    <location>
        <begin position="11"/>
        <end position="166"/>
    </location>
</feature>
<comment type="catalytic activity">
    <reaction evidence="9 11">
        <text>sulfate + ATP + H(+) = adenosine 5'-phosphosulfate + diphosphate</text>
        <dbReference type="Rhea" id="RHEA:18133"/>
        <dbReference type="ChEBI" id="CHEBI:15378"/>
        <dbReference type="ChEBI" id="CHEBI:16189"/>
        <dbReference type="ChEBI" id="CHEBI:30616"/>
        <dbReference type="ChEBI" id="CHEBI:33019"/>
        <dbReference type="ChEBI" id="CHEBI:58243"/>
        <dbReference type="EC" id="2.7.7.4"/>
    </reaction>
</comment>
<comment type="pathway">
    <text evidence="4 11">Sulfur metabolism; hydrogen sulfide biosynthesis; sulfite from sulfate: step 1/3.</text>
</comment>
<evidence type="ECO:0000256" key="8">
    <source>
        <dbReference type="ARBA" id="ARBA00022840"/>
    </source>
</evidence>
<evidence type="ECO:0000256" key="5">
    <source>
        <dbReference type="ARBA" id="ARBA00022679"/>
    </source>
</evidence>
<feature type="domain" description="APS kinase" evidence="12">
    <location>
        <begin position="399"/>
        <end position="548"/>
    </location>
</feature>